<dbReference type="Proteomes" id="UP000663827">
    <property type="component" value="Unassembled WGS sequence"/>
</dbReference>
<dbReference type="EMBL" id="CAJNJQ010000313">
    <property type="protein sequence ID" value="CAE7069999.1"/>
    <property type="molecule type" value="Genomic_DNA"/>
</dbReference>
<evidence type="ECO:0000256" key="5">
    <source>
        <dbReference type="ARBA" id="ARBA00022989"/>
    </source>
</evidence>
<keyword evidence="5 8" id="KW-1133">Transmembrane helix</keyword>
<dbReference type="Pfam" id="PF14703">
    <property type="entry name" value="PHM7_cyt"/>
    <property type="match status" value="1"/>
</dbReference>
<name>A0A8H3DXZ3_9AGAM</name>
<comment type="caution">
    <text evidence="12">The sequence shown here is derived from an EMBL/GenBank/DDBJ whole genome shotgun (WGS) entry which is preliminary data.</text>
</comment>
<feature type="region of interest" description="Disordered" evidence="7">
    <location>
        <begin position="1329"/>
        <end position="1366"/>
    </location>
</feature>
<accession>A0A8H3DXZ3</accession>
<feature type="transmembrane region" description="Helical" evidence="8">
    <location>
        <begin position="1052"/>
        <end position="1073"/>
    </location>
</feature>
<proteinExistence type="inferred from homology"/>
<keyword evidence="3" id="KW-0813">Transport</keyword>
<dbReference type="PANTHER" id="PTHR13018:SF139">
    <property type="entry name" value="PHOSPHATE METABOLISM PROTEIN 7"/>
    <property type="match status" value="1"/>
</dbReference>
<evidence type="ECO:0000313" key="13">
    <source>
        <dbReference type="Proteomes" id="UP000663827"/>
    </source>
</evidence>
<feature type="transmembrane region" description="Helical" evidence="8">
    <location>
        <begin position="1212"/>
        <end position="1232"/>
    </location>
</feature>
<feature type="compositionally biased region" description="Basic and acidic residues" evidence="7">
    <location>
        <begin position="1335"/>
        <end position="1344"/>
    </location>
</feature>
<evidence type="ECO:0000259" key="11">
    <source>
        <dbReference type="Pfam" id="PF14703"/>
    </source>
</evidence>
<comment type="subcellular location">
    <subcellularLocation>
        <location evidence="1">Membrane</location>
        <topology evidence="1">Multi-pass membrane protein</topology>
    </subcellularLocation>
</comment>
<dbReference type="Pfam" id="PF02714">
    <property type="entry name" value="RSN1_7TM"/>
    <property type="match status" value="1"/>
</dbReference>
<feature type="domain" description="CSC1/OSCA1-like cytosolic" evidence="11">
    <location>
        <begin position="865"/>
        <end position="955"/>
    </location>
</feature>
<feature type="compositionally biased region" description="Basic and acidic residues" evidence="7">
    <location>
        <begin position="1619"/>
        <end position="1630"/>
    </location>
</feature>
<evidence type="ECO:0000256" key="1">
    <source>
        <dbReference type="ARBA" id="ARBA00004141"/>
    </source>
</evidence>
<dbReference type="InterPro" id="IPR032880">
    <property type="entry name" value="CSC1/OSCA1-like_N"/>
</dbReference>
<feature type="region of interest" description="Disordered" evidence="7">
    <location>
        <begin position="1613"/>
        <end position="1645"/>
    </location>
</feature>
<evidence type="ECO:0008006" key="14">
    <source>
        <dbReference type="Google" id="ProtNLM"/>
    </source>
</evidence>
<dbReference type="GO" id="GO:0005886">
    <property type="term" value="C:plasma membrane"/>
    <property type="evidence" value="ECO:0007669"/>
    <property type="project" value="TreeGrafter"/>
</dbReference>
<feature type="transmembrane region" description="Helical" evidence="8">
    <location>
        <begin position="173"/>
        <end position="197"/>
    </location>
</feature>
<evidence type="ECO:0000256" key="6">
    <source>
        <dbReference type="ARBA" id="ARBA00023136"/>
    </source>
</evidence>
<gene>
    <name evidence="12" type="ORF">RDB_LOCUS14662</name>
</gene>
<feature type="transmembrane region" description="Helical" evidence="8">
    <location>
        <begin position="1007"/>
        <end position="1032"/>
    </location>
</feature>
<dbReference type="InterPro" id="IPR027815">
    <property type="entry name" value="CSC1/OSCA1-like_cyt"/>
</dbReference>
<dbReference type="PANTHER" id="PTHR13018">
    <property type="entry name" value="PROBABLE MEMBRANE PROTEIN DUF221-RELATED"/>
    <property type="match status" value="1"/>
</dbReference>
<feature type="compositionally biased region" description="Low complexity" evidence="7">
    <location>
        <begin position="402"/>
        <end position="415"/>
    </location>
</feature>
<keyword evidence="6 8" id="KW-0472">Membrane</keyword>
<feature type="transmembrane region" description="Helical" evidence="8">
    <location>
        <begin position="16"/>
        <end position="37"/>
    </location>
</feature>
<dbReference type="Pfam" id="PF13967">
    <property type="entry name" value="RSN1_TM"/>
    <property type="match status" value="1"/>
</dbReference>
<evidence type="ECO:0000256" key="3">
    <source>
        <dbReference type="ARBA" id="ARBA00022448"/>
    </source>
</evidence>
<feature type="transmembrane region" description="Helical" evidence="8">
    <location>
        <begin position="1085"/>
        <end position="1106"/>
    </location>
</feature>
<feature type="region of interest" description="Disordered" evidence="7">
    <location>
        <begin position="399"/>
        <end position="482"/>
    </location>
</feature>
<feature type="compositionally biased region" description="Acidic residues" evidence="7">
    <location>
        <begin position="645"/>
        <end position="654"/>
    </location>
</feature>
<feature type="region of interest" description="Disordered" evidence="7">
    <location>
        <begin position="744"/>
        <end position="775"/>
    </location>
</feature>
<evidence type="ECO:0000256" key="8">
    <source>
        <dbReference type="SAM" id="Phobius"/>
    </source>
</evidence>
<reference evidence="12" key="1">
    <citation type="submission" date="2021-01" db="EMBL/GenBank/DDBJ databases">
        <authorList>
            <person name="Kaushik A."/>
        </authorList>
    </citation>
    <scope>NUCLEOTIDE SEQUENCE</scope>
    <source>
        <strain evidence="12">AG5</strain>
    </source>
</reference>
<evidence type="ECO:0000259" key="10">
    <source>
        <dbReference type="Pfam" id="PF13967"/>
    </source>
</evidence>
<feature type="compositionally biased region" description="Pro residues" evidence="7">
    <location>
        <begin position="521"/>
        <end position="559"/>
    </location>
</feature>
<evidence type="ECO:0000256" key="7">
    <source>
        <dbReference type="SAM" id="MobiDB-lite"/>
    </source>
</evidence>
<evidence type="ECO:0000256" key="2">
    <source>
        <dbReference type="ARBA" id="ARBA00007779"/>
    </source>
</evidence>
<feature type="transmembrane region" description="Helical" evidence="8">
    <location>
        <begin position="1150"/>
        <end position="1167"/>
    </location>
</feature>
<sequence length="1701" mass="188079">MATIQTRPYSGNYSGLISQAVIASVVLGFSVTAFELMRRKRRKIPSQKNEQGVLGSVDSWEFGYLYQARCWAKVPAPPLPPRPLSWVRQVLLIREPDLFRIVGTDATVYTRFLVGCVFFVALHGCTTLPIILPLHVTHAPPSVSARSMTRASLTSLTDSGAFGRDRDSYRGNLRLLSVHVAIIWWLSLTWIGTLLWICRGAFRLREAMVQDAKKEREKYLEENNGVPHPHQGWRLRTVMVTDIPIGLRDEDRLADYFRRYLSKDLKVSPLAPVLAPSPGIRSFAVNKLWKWGKSATAPSPPTCGEPSSAPEEKPPIAIKKVVLVRKTTELASLLERREEPVVPARVEEINACDCQVSRGVMTIKHRTIIAQVGIRDITSLDIGFHQLATKVLLAVKHKMQNPTSRRSPMSTPPGSIMLPPSKSKSRPNSTDGVPKKEGDSDRNGRGSGDPVPYTIASPKVRENVPKVMLAPATPPGTRTRNLHAHDSAFDAPEQDSNRQSGITEYYTPVTPTRPAIIIGAPPRPEPPRRPPPAVPATPSRPPVPHRIPPPIPPRTPQTPKPAGSTRLDVATPIAQNTPPVSPGTAAAEMGFNTRSRAGRMSTGSYGEGLGLGLPSLGKGAKGSTGPRNVGLFESDSTSPYILESGIDEGEDGDSDPLGLRSRTGSPLRSRGESSRPGPTRRPSENPLIEGEISDAEPRDRPIRDLFAAREITFEDRDEILERNKRLVEAIGPFVYEFGLLERPKDKAKKRPKPARQSSEIEEPLQPPEAPFKRTGGWRLSSGSSWLSVFTQSSTTAINPRSRASSQSTTKTLVNPAGFGFSAQVLRTHTASNEVDTVGPSHIRQVNPGETIWDALHALPRSDLDAYQPLVNLSALFRGRTVPAIDFFTTKLALLSALIEESRGGCREDATPASTAFVTFKDPRDARRAVKELAHHPKNLLACVVTPAPDVRDIDWGRAMKSTYTGEFVKDWVVNMGVWGFTVLWIFPVTLLVGLNEYLKDHYVQKELLSSFLPTLLVALLAILIPLILFFIAKKAHNIITFSRLHDRILTRYYKFLICNVVIFFCFGVSALQSFLTSFGDQITNVVPLVASYIPVCAPFFVGWLIFQTGIHAGLELGLFGLPLLVYPAMARGATTPRRREFGTRARTFNYYYWLPNHLLVLIITLLFSILNPLILPFSLMYFVVALAVFKHQFVHVYRKVYDGNSENIVIRILRYSLDGLMLSQVVLMAMMLLLQQSIQAGIIGTALVLTALTKLYLTRVSRAKFEAADIAEAKAACGLGHSSTRTGSDEKYLDCEAQGANTASTGQLGRIAQRLVGWHSPANVDMYSTIPRVRSKPENRRLDTLFDPPPHPSPQPPPLPPRPISHVVTPTQSTLLAPPPLPERRVPRLASWETFRADVPLVVPHEERQPWNDNPDHTAIYDNPYYTQPVPEYLWLPKNPLSLLDLNDTVRLHRALTSEADGGDMSESMSLDEEAAVGSFRDDSTMNPFTEFTGEESIALSAIIRDRLDHGDMGEDFDYDGDTASSVFSRRPSGGTVASRRLRSSNAYRSFSAGVRRSGGNLLTPITPNRLRSHSVGVAVDPALQPNLSVQAQFLPGEHGIAPPTLRRLGSALSIGRRSSNERRSQEETPNRPSRPRANTGASAAVSVREALLREVCEEERTATEERIRQELMESEHLTAPRKWTAWMYSKVTSQNHDEPI</sequence>
<feature type="compositionally biased region" description="Pro residues" evidence="7">
    <location>
        <begin position="1347"/>
        <end position="1363"/>
    </location>
</feature>
<feature type="compositionally biased region" description="Basic and acidic residues" evidence="7">
    <location>
        <begin position="433"/>
        <end position="444"/>
    </location>
</feature>
<feature type="transmembrane region" description="Helical" evidence="8">
    <location>
        <begin position="971"/>
        <end position="995"/>
    </location>
</feature>
<feature type="transmembrane region" description="Helical" evidence="8">
    <location>
        <begin position="1173"/>
        <end position="1191"/>
    </location>
</feature>
<feature type="domain" description="CSC1/OSCA1-like N-terminal transmembrane" evidence="10">
    <location>
        <begin position="16"/>
        <end position="191"/>
    </location>
</feature>
<evidence type="ECO:0000259" key="9">
    <source>
        <dbReference type="Pfam" id="PF02714"/>
    </source>
</evidence>
<organism evidence="12 13">
    <name type="scientific">Rhizoctonia solani</name>
    <dbReference type="NCBI Taxonomy" id="456999"/>
    <lineage>
        <taxon>Eukaryota</taxon>
        <taxon>Fungi</taxon>
        <taxon>Dikarya</taxon>
        <taxon>Basidiomycota</taxon>
        <taxon>Agaricomycotina</taxon>
        <taxon>Agaricomycetes</taxon>
        <taxon>Cantharellales</taxon>
        <taxon>Ceratobasidiaceae</taxon>
        <taxon>Rhizoctonia</taxon>
    </lineage>
</organism>
<evidence type="ECO:0000313" key="12">
    <source>
        <dbReference type="EMBL" id="CAE7069999.1"/>
    </source>
</evidence>
<feature type="region of interest" description="Disordered" evidence="7">
    <location>
        <begin position="616"/>
        <end position="701"/>
    </location>
</feature>
<comment type="similarity">
    <text evidence="2">Belongs to the CSC1 (TC 1.A.17) family.</text>
</comment>
<protein>
    <recommendedName>
        <fullName evidence="14">Tranport-associated late exocytosis protein</fullName>
    </recommendedName>
</protein>
<evidence type="ECO:0000256" key="4">
    <source>
        <dbReference type="ARBA" id="ARBA00022692"/>
    </source>
</evidence>
<dbReference type="InterPro" id="IPR003864">
    <property type="entry name" value="CSC1/OSCA1-like_7TM"/>
</dbReference>
<feature type="region of interest" description="Disordered" evidence="7">
    <location>
        <begin position="513"/>
        <end position="589"/>
    </location>
</feature>
<feature type="domain" description="CSC1/OSCA1-like 7TM region" evidence="9">
    <location>
        <begin position="970"/>
        <end position="1230"/>
    </location>
</feature>
<keyword evidence="4 8" id="KW-0812">Transmembrane</keyword>
<dbReference type="InterPro" id="IPR045122">
    <property type="entry name" value="Csc1-like"/>
</dbReference>
<dbReference type="GO" id="GO:0005227">
    <property type="term" value="F:calcium-activated cation channel activity"/>
    <property type="evidence" value="ECO:0007669"/>
    <property type="project" value="InterPro"/>
</dbReference>